<reference evidence="2 3" key="1">
    <citation type="submission" date="2019-07" db="EMBL/GenBank/DDBJ databases">
        <title>Whole genome shotgun sequence of Cellulomonas persica NBRC 101101.</title>
        <authorList>
            <person name="Hosoyama A."/>
            <person name="Uohara A."/>
            <person name="Ohji S."/>
            <person name="Ichikawa N."/>
        </authorList>
    </citation>
    <scope>NUCLEOTIDE SEQUENCE [LARGE SCALE GENOMIC DNA]</scope>
    <source>
        <strain evidence="2 3">NBRC 101101</strain>
    </source>
</reference>
<dbReference type="InterPro" id="IPR042271">
    <property type="entry name" value="Zinicin_2_N"/>
</dbReference>
<evidence type="ECO:0000313" key="2">
    <source>
        <dbReference type="EMBL" id="GEK17022.1"/>
    </source>
</evidence>
<dbReference type="PANTHER" id="PTHR39420">
    <property type="match status" value="1"/>
</dbReference>
<dbReference type="AlphaFoldDB" id="A0A510UQT0"/>
<accession>A0A510UQT0</accession>
<gene>
    <name evidence="2" type="ORF">CPE01_07550</name>
</gene>
<dbReference type="GO" id="GO:0016787">
    <property type="term" value="F:hydrolase activity"/>
    <property type="evidence" value="ECO:0007669"/>
    <property type="project" value="UniProtKB-KW"/>
</dbReference>
<dbReference type="PANTHER" id="PTHR39420:SF2">
    <property type="entry name" value="HYDROLASE"/>
    <property type="match status" value="1"/>
</dbReference>
<dbReference type="Proteomes" id="UP000321386">
    <property type="component" value="Unassembled WGS sequence"/>
</dbReference>
<dbReference type="EMBL" id="BJUA01000003">
    <property type="protein sequence ID" value="GEK17022.1"/>
    <property type="molecule type" value="Genomic_DNA"/>
</dbReference>
<dbReference type="SUPFAM" id="SSF55486">
    <property type="entry name" value="Metalloproteases ('zincins'), catalytic domain"/>
    <property type="match status" value="1"/>
</dbReference>
<evidence type="ECO:0000313" key="3">
    <source>
        <dbReference type="Proteomes" id="UP000321386"/>
    </source>
</evidence>
<dbReference type="NCBIfam" id="TIGR03624">
    <property type="entry name" value="putative hydrolase"/>
    <property type="match status" value="1"/>
</dbReference>
<dbReference type="Pfam" id="PF10103">
    <property type="entry name" value="Zincin_2"/>
    <property type="match status" value="1"/>
</dbReference>
<dbReference type="Gene3D" id="1.20.150.30">
    <property type="entry name" value="Zincin-like metallopeptidase, N-terminal domain"/>
    <property type="match status" value="1"/>
</dbReference>
<dbReference type="InterPro" id="IPR018766">
    <property type="entry name" value="Zinicin_2"/>
</dbReference>
<sequence length="497" mass="52410">MSPDHIDPTQPPWEQMLRALLGDQADEAIAQMRERGIDPAALDAGGALPHDPAAMQQVLAQVQRLFASGDDQPVNWEMAHDLARQQAAVGGDPALSSAKQREVLDALSVAELWLDAATELPPSTAPARAWSRAEWVEATLPTWRTLTDPVASSLSAALVDALGGQLGDDDDSGLDDQLRGLGLPEGMALPGGLAPGQLLRRLGSAVFGLQVGQAAGTLARDVFGTTDIGLPLLDVPAPALVAANVDAFAEGLDAPVEEVRLFLALREAAATRLFTHVPWLRAHLLALVETYARGISIDVDQLEQAVGSIDPTDAEALQAALSSGVFAPQTTPEQQAALGRLETALALVEGWVDEVSATAALAHLPHSVALREMIRRRRAAGGPAEQAFANLVGLELRPRRLRDAAALWAQIARGPDGAAARDAVWDHPDLMPTAEDLDDPAGYATRRTAAADESADLDRALAEILGEDTPQDEPGQDAPDQNGPDQDGPGQDETERP</sequence>
<name>A0A510UQT0_9CELL</name>
<feature type="compositionally biased region" description="Acidic residues" evidence="1">
    <location>
        <begin position="465"/>
        <end position="475"/>
    </location>
</feature>
<feature type="region of interest" description="Disordered" evidence="1">
    <location>
        <begin position="447"/>
        <end position="497"/>
    </location>
</feature>
<proteinExistence type="predicted"/>
<comment type="caution">
    <text evidence="2">The sequence shown here is derived from an EMBL/GenBank/DDBJ whole genome shotgun (WGS) entry which is preliminary data.</text>
</comment>
<evidence type="ECO:0000256" key="1">
    <source>
        <dbReference type="SAM" id="MobiDB-lite"/>
    </source>
</evidence>
<organism evidence="2 3">
    <name type="scientific">Cellulomonas persica</name>
    <dbReference type="NCBI Taxonomy" id="76861"/>
    <lineage>
        <taxon>Bacteria</taxon>
        <taxon>Bacillati</taxon>
        <taxon>Actinomycetota</taxon>
        <taxon>Actinomycetes</taxon>
        <taxon>Micrococcales</taxon>
        <taxon>Cellulomonadaceae</taxon>
        <taxon>Cellulomonas</taxon>
    </lineage>
</organism>
<keyword evidence="3" id="KW-1185">Reference proteome</keyword>
<protein>
    <submittedName>
        <fullName evidence="2">Hydrolase</fullName>
    </submittedName>
</protein>
<keyword evidence="2" id="KW-0378">Hydrolase</keyword>